<dbReference type="InterPro" id="IPR042106">
    <property type="entry name" value="Nuo/plastoQ_OxRdtase_6_NuoJ"/>
</dbReference>
<accession>A0A246GJL4</accession>
<keyword evidence="2" id="KW-1133">Transmembrane helix</keyword>
<dbReference type="PANTHER" id="PTHR33269:SF17">
    <property type="entry name" value="NADH-UBIQUINONE OXIDOREDUCTASE CHAIN 6"/>
    <property type="match status" value="1"/>
</dbReference>
<dbReference type="GO" id="GO:0005886">
    <property type="term" value="C:plasma membrane"/>
    <property type="evidence" value="ECO:0007669"/>
    <property type="project" value="UniProtKB-SubCell"/>
</dbReference>
<name>A0A246GJL4_9FLAO</name>
<comment type="caution">
    <text evidence="3">The sequence shown here is derived from an EMBL/GenBank/DDBJ whole genome shotgun (WGS) entry which is preliminary data.</text>
</comment>
<dbReference type="Gene3D" id="1.20.120.1200">
    <property type="entry name" value="NADH-ubiquinone/plastoquinone oxidoreductase chain 6, subunit NuoJ"/>
    <property type="match status" value="1"/>
</dbReference>
<keyword evidence="2" id="KW-0472">Membrane</keyword>
<protein>
    <recommendedName>
        <fullName evidence="2">NADH-quinone oxidoreductase subunit J</fullName>
        <ecNumber evidence="2">7.1.1.-</ecNumber>
    </recommendedName>
</protein>
<evidence type="ECO:0000313" key="4">
    <source>
        <dbReference type="Proteomes" id="UP000197768"/>
    </source>
</evidence>
<dbReference type="EMBL" id="MTCZ01000032">
    <property type="protein sequence ID" value="OWP84493.1"/>
    <property type="molecule type" value="Genomic_DNA"/>
</dbReference>
<gene>
    <name evidence="3" type="ORF">BWK59_05105</name>
</gene>
<feature type="transmembrane region" description="Helical" evidence="2">
    <location>
        <begin position="31"/>
        <end position="48"/>
    </location>
</feature>
<comment type="catalytic activity">
    <reaction evidence="2">
        <text>a quinone + NADH + 5 H(+)(in) = a quinol + NAD(+) + 4 H(+)(out)</text>
        <dbReference type="Rhea" id="RHEA:57888"/>
        <dbReference type="ChEBI" id="CHEBI:15378"/>
        <dbReference type="ChEBI" id="CHEBI:24646"/>
        <dbReference type="ChEBI" id="CHEBI:57540"/>
        <dbReference type="ChEBI" id="CHEBI:57945"/>
        <dbReference type="ChEBI" id="CHEBI:132124"/>
    </reaction>
</comment>
<dbReference type="Pfam" id="PF00499">
    <property type="entry name" value="Oxidored_q3"/>
    <property type="match status" value="1"/>
</dbReference>
<comment type="similarity">
    <text evidence="1 2">Belongs to the complex I subunit 6 family.</text>
</comment>
<feature type="transmembrane region" description="Helical" evidence="2">
    <location>
        <begin position="88"/>
        <end position="110"/>
    </location>
</feature>
<organism evidence="3 4">
    <name type="scientific">Flavobacterium davisii</name>
    <dbReference type="NCBI Taxonomy" id="2906077"/>
    <lineage>
        <taxon>Bacteria</taxon>
        <taxon>Pseudomonadati</taxon>
        <taxon>Bacteroidota</taxon>
        <taxon>Flavobacteriia</taxon>
        <taxon>Flavobacteriales</taxon>
        <taxon>Flavobacteriaceae</taxon>
        <taxon>Flavobacterium</taxon>
    </lineage>
</organism>
<dbReference type="OrthoDB" id="9790848at2"/>
<sequence>MSIITLFYILAAITLATGFMTVVSKNPIHSAIYLVLCFFSIGGHYLLFNAQFLALVHIIVYAGAIMVLILFTIMLMNLNKENEPNKDMLSKISATLAFGLLAFVLLATFVKAMPTIQEYKNAGADFQSIKVLGKVLLNEYMVPFEFASVLLLVAMIGAVLLSKKEKSIQ</sequence>
<dbReference type="InterPro" id="IPR001457">
    <property type="entry name" value="NADH_UbQ/plastoQ_OxRdtase_su6"/>
</dbReference>
<dbReference type="EC" id="7.1.1.-" evidence="2"/>
<keyword evidence="2" id="KW-0812">Transmembrane</keyword>
<evidence type="ECO:0000256" key="1">
    <source>
        <dbReference type="ARBA" id="ARBA00005698"/>
    </source>
</evidence>
<feature type="transmembrane region" description="Helical" evidence="2">
    <location>
        <begin position="6"/>
        <end position="24"/>
    </location>
</feature>
<dbReference type="GO" id="GO:0008137">
    <property type="term" value="F:NADH dehydrogenase (ubiquinone) activity"/>
    <property type="evidence" value="ECO:0007669"/>
    <property type="project" value="UniProtKB-UniRule"/>
</dbReference>
<keyword evidence="2" id="KW-0520">NAD</keyword>
<feature type="transmembrane region" description="Helical" evidence="2">
    <location>
        <begin position="140"/>
        <end position="161"/>
    </location>
</feature>
<reference evidence="3 4" key="1">
    <citation type="journal article" date="2017" name="Infect. Genet. Evol.">
        <title>Comparative genome analysis of fish pathogen Flavobacterium columnare reveals extensive sequence diversity within the species.</title>
        <authorList>
            <person name="Kayansamruaj P."/>
            <person name="Dong H.T."/>
            <person name="Hirono I."/>
            <person name="Kondo H."/>
            <person name="Senapin S."/>
            <person name="Rodkhum C."/>
        </authorList>
    </citation>
    <scope>NUCLEOTIDE SEQUENCE [LARGE SCALE GENOMIC DNA]</scope>
    <source>
        <strain evidence="3 4">1215</strain>
    </source>
</reference>
<dbReference type="GO" id="GO:0048038">
    <property type="term" value="F:quinone binding"/>
    <property type="evidence" value="ECO:0007669"/>
    <property type="project" value="UniProtKB-UniRule"/>
</dbReference>
<dbReference type="AlphaFoldDB" id="A0A246GJL4"/>
<evidence type="ECO:0000313" key="3">
    <source>
        <dbReference type="EMBL" id="OWP84493.1"/>
    </source>
</evidence>
<keyword evidence="2" id="KW-0874">Quinone</keyword>
<keyword evidence="2" id="KW-1003">Cell membrane</keyword>
<dbReference type="RefSeq" id="WP_088391680.1">
    <property type="nucleotide sequence ID" value="NZ_CP067378.1"/>
</dbReference>
<comment type="subcellular location">
    <subcellularLocation>
        <location evidence="2">Cell membrane</location>
        <topology evidence="2">Multi-pass membrane protein</topology>
    </subcellularLocation>
</comment>
<feature type="transmembrane region" description="Helical" evidence="2">
    <location>
        <begin position="54"/>
        <end position="76"/>
    </location>
</feature>
<comment type="function">
    <text evidence="2">NDH-1 shuttles electrons from NADH, via FMN and iron-sulfur (Fe-S) centers, to quinones in the respiratory chain. Couples the redox reaction to proton translocation (for every two electrons transferred, four hydrogen ions are translocated across the cytoplasmic membrane), and thus conserves the redox energy in a proton gradient.</text>
</comment>
<dbReference type="Proteomes" id="UP000197768">
    <property type="component" value="Unassembled WGS sequence"/>
</dbReference>
<dbReference type="PANTHER" id="PTHR33269">
    <property type="entry name" value="NADH-UBIQUINONE OXIDOREDUCTASE CHAIN 6"/>
    <property type="match status" value="1"/>
</dbReference>
<proteinExistence type="inferred from homology"/>
<evidence type="ECO:0000256" key="2">
    <source>
        <dbReference type="RuleBase" id="RU004429"/>
    </source>
</evidence>